<dbReference type="AlphaFoldDB" id="A0A8H6S8W6"/>
<proteinExistence type="predicted"/>
<evidence type="ECO:0000313" key="3">
    <source>
        <dbReference type="EMBL" id="KAF7294360.1"/>
    </source>
</evidence>
<dbReference type="OrthoDB" id="3005694at2759"/>
<evidence type="ECO:0000256" key="2">
    <source>
        <dbReference type="SAM" id="MobiDB-lite"/>
    </source>
</evidence>
<dbReference type="EMBL" id="JACAZE010000019">
    <property type="protein sequence ID" value="KAF7294360.1"/>
    <property type="molecule type" value="Genomic_DNA"/>
</dbReference>
<comment type="caution">
    <text evidence="3">The sequence shown here is derived from an EMBL/GenBank/DDBJ whole genome shotgun (WGS) entry which is preliminary data.</text>
</comment>
<feature type="coiled-coil region" evidence="1">
    <location>
        <begin position="322"/>
        <end position="356"/>
    </location>
</feature>
<sequence>MAKTKSSSQPTLKQTSLQFNASKRTASTNTPANKKAASAVSTTDVEEIEISSSESDSDEVEIVEADTSVSLLGKRKKPSSPVAETPAKKREAAEDRGECGRRRAVGYQSQPKTLEGACAESQRETGEASTDSCRRPERIRRYPTRFRPVLRVWRTRSLGTCKDPWTRVFWPQLHVFLTENGPSKALCMRTQFSLDGSSEGCFSLSMSSILYRSNCSSVSFATVCTAPATTISQSTPINYPSRTKLKRRRAQLLKSRVHLRALISMGAQRALRQLRPQSQMANTNTTTDIFGLFKALTDEVQGLRSEFQAQVQGLQSEFQAQVQGLRSEVQGLCEEVKELRDEVKGLTKRVAHIEGRLSISPSTSSTNSSGMEIAVEGTVAVLVEPPASTLPPSDRDSIILDALAISTHMPGALDD</sequence>
<gene>
    <name evidence="3" type="ORF">HMN09_01165300</name>
</gene>
<name>A0A8H6S8W6_MYCCL</name>
<feature type="compositionally biased region" description="Acidic residues" evidence="2">
    <location>
        <begin position="44"/>
        <end position="64"/>
    </location>
</feature>
<reference evidence="3" key="1">
    <citation type="submission" date="2020-05" db="EMBL/GenBank/DDBJ databases">
        <title>Mycena genomes resolve the evolution of fungal bioluminescence.</title>
        <authorList>
            <person name="Tsai I.J."/>
        </authorList>
    </citation>
    <scope>NUCLEOTIDE SEQUENCE</scope>
    <source>
        <strain evidence="3">110903Hualien_Pintung</strain>
    </source>
</reference>
<evidence type="ECO:0000256" key="1">
    <source>
        <dbReference type="SAM" id="Coils"/>
    </source>
</evidence>
<protein>
    <submittedName>
        <fullName evidence="3">Uncharacterized protein</fullName>
    </submittedName>
</protein>
<feature type="region of interest" description="Disordered" evidence="2">
    <location>
        <begin position="1"/>
        <end position="136"/>
    </location>
</feature>
<dbReference type="Gene3D" id="1.20.58.130">
    <property type="match status" value="1"/>
</dbReference>
<accession>A0A8H6S8W6</accession>
<feature type="compositionally biased region" description="Polar residues" evidence="2">
    <location>
        <begin position="1"/>
        <end position="32"/>
    </location>
</feature>
<organism evidence="3 4">
    <name type="scientific">Mycena chlorophos</name>
    <name type="common">Agaric fungus</name>
    <name type="synonym">Agaricus chlorophos</name>
    <dbReference type="NCBI Taxonomy" id="658473"/>
    <lineage>
        <taxon>Eukaryota</taxon>
        <taxon>Fungi</taxon>
        <taxon>Dikarya</taxon>
        <taxon>Basidiomycota</taxon>
        <taxon>Agaricomycotina</taxon>
        <taxon>Agaricomycetes</taxon>
        <taxon>Agaricomycetidae</taxon>
        <taxon>Agaricales</taxon>
        <taxon>Marasmiineae</taxon>
        <taxon>Mycenaceae</taxon>
        <taxon>Mycena</taxon>
    </lineage>
</organism>
<evidence type="ECO:0000313" key="4">
    <source>
        <dbReference type="Proteomes" id="UP000613580"/>
    </source>
</evidence>
<feature type="compositionally biased region" description="Basic and acidic residues" evidence="2">
    <location>
        <begin position="86"/>
        <end position="101"/>
    </location>
</feature>
<keyword evidence="4" id="KW-1185">Reference proteome</keyword>
<feature type="compositionally biased region" description="Basic and acidic residues" evidence="2">
    <location>
        <begin position="121"/>
        <end position="136"/>
    </location>
</feature>
<keyword evidence="1" id="KW-0175">Coiled coil</keyword>
<dbReference type="Proteomes" id="UP000613580">
    <property type="component" value="Unassembled WGS sequence"/>
</dbReference>